<accession>A0A1P7ZCP7</accession>
<evidence type="ECO:0000313" key="2">
    <source>
        <dbReference type="EMBL" id="ALM87488.1"/>
    </source>
</evidence>
<evidence type="ECO:0000256" key="1">
    <source>
        <dbReference type="SAM" id="SignalP"/>
    </source>
</evidence>
<feature type="chain" id="PRO_5013337848" evidence="1">
    <location>
        <begin position="22"/>
        <end position="75"/>
    </location>
</feature>
<keyword evidence="1" id="KW-0732">Signal</keyword>
<sequence>MMKIGLIICLLLIAFMKDGSPANTMYGRKRTDFASGIKRFQKSFLRRSCHNCPEEPCCYGDQCMLDPGHEPFCGN</sequence>
<reference evidence="2" key="1">
    <citation type="submission" date="2015-01" db="EMBL/GenBank/DDBJ databases">
        <title>A model to identify novel conotoxins from transcriptomics based on NON-BLAST algorithm.</title>
        <authorList>
            <person name="Lu A."/>
            <person name="Wang Z."/>
        </authorList>
    </citation>
    <scope>NUCLEOTIDE SEQUENCE</scope>
</reference>
<protein>
    <submittedName>
        <fullName evidence="2">Conotoxin</fullName>
    </submittedName>
</protein>
<feature type="signal peptide" evidence="1">
    <location>
        <begin position="1"/>
        <end position="21"/>
    </location>
</feature>
<name>A0A1P7ZCP7_CONBE</name>
<proteinExistence type="evidence at transcript level"/>
<dbReference type="AlphaFoldDB" id="A0A1P7ZCP7"/>
<organism evidence="2">
    <name type="scientific">Conus betulinus</name>
    <name type="common">Beech cone</name>
    <dbReference type="NCBI Taxonomy" id="89764"/>
    <lineage>
        <taxon>Eukaryota</taxon>
        <taxon>Metazoa</taxon>
        <taxon>Spiralia</taxon>
        <taxon>Lophotrochozoa</taxon>
        <taxon>Mollusca</taxon>
        <taxon>Gastropoda</taxon>
        <taxon>Caenogastropoda</taxon>
        <taxon>Neogastropoda</taxon>
        <taxon>Conoidea</taxon>
        <taxon>Conidae</taxon>
        <taxon>Conus</taxon>
        <taxon>Dendroconus</taxon>
    </lineage>
</organism>
<dbReference type="EMBL" id="KP644532">
    <property type="protein sequence ID" value="ALM87488.1"/>
    <property type="molecule type" value="mRNA"/>
</dbReference>